<dbReference type="EMBL" id="BMMZ01000001">
    <property type="protein sequence ID" value="GGL48847.1"/>
    <property type="molecule type" value="Genomic_DNA"/>
</dbReference>
<organism evidence="1 2">
    <name type="scientific">Microlunatus endophyticus</name>
    <dbReference type="NCBI Taxonomy" id="1716077"/>
    <lineage>
        <taxon>Bacteria</taxon>
        <taxon>Bacillati</taxon>
        <taxon>Actinomycetota</taxon>
        <taxon>Actinomycetes</taxon>
        <taxon>Propionibacteriales</taxon>
        <taxon>Propionibacteriaceae</taxon>
        <taxon>Microlunatus</taxon>
    </lineage>
</organism>
<protein>
    <recommendedName>
        <fullName evidence="3">Activator of Hsp90 ATPase homolog 1-like protein</fullName>
    </recommendedName>
</protein>
<gene>
    <name evidence="1" type="ORF">GCM10011575_03570</name>
</gene>
<accession>A0A917VZF6</accession>
<reference evidence="1" key="2">
    <citation type="submission" date="2020-09" db="EMBL/GenBank/DDBJ databases">
        <authorList>
            <person name="Sun Q."/>
            <person name="Zhou Y."/>
        </authorList>
    </citation>
    <scope>NUCLEOTIDE SEQUENCE</scope>
    <source>
        <strain evidence="1">CGMCC 4.7306</strain>
    </source>
</reference>
<dbReference type="CDD" id="cd07814">
    <property type="entry name" value="SRPBCC_CalC_Aha1-like"/>
    <property type="match status" value="1"/>
</dbReference>
<name>A0A917VZF6_9ACTN</name>
<sequence length="239" mass="26712">MARKFELRKEIELPASPEEVWQAIATGPGITAWFRPMEIDPNSPDVIAWDPPRKLTIRTPEAEDGTTHAFEYLIEGRDGGTSVLRFVHSGILGDDWSDEYEGATSGGWDMYLFTLAQYLRHFAGRPASYVEAEAPAVGGWDKLRQRLGPIRLGDQLTIDLPGAAQLVGEVDYLTEHFIGLRTPDDLIRFHERSAIGLPIAVSDHHYGTPTDPQRRTESWRSWLSAALDQREQSAASASR</sequence>
<dbReference type="AlphaFoldDB" id="A0A917VZF6"/>
<dbReference type="Gene3D" id="3.30.530.20">
    <property type="match status" value="2"/>
</dbReference>
<dbReference type="RefSeq" id="WP_188893449.1">
    <property type="nucleotide sequence ID" value="NZ_BMMZ01000001.1"/>
</dbReference>
<evidence type="ECO:0008006" key="3">
    <source>
        <dbReference type="Google" id="ProtNLM"/>
    </source>
</evidence>
<comment type="caution">
    <text evidence="1">The sequence shown here is derived from an EMBL/GenBank/DDBJ whole genome shotgun (WGS) entry which is preliminary data.</text>
</comment>
<reference evidence="1" key="1">
    <citation type="journal article" date="2014" name="Int. J. Syst. Evol. Microbiol.">
        <title>Complete genome sequence of Corynebacterium casei LMG S-19264T (=DSM 44701T), isolated from a smear-ripened cheese.</title>
        <authorList>
            <consortium name="US DOE Joint Genome Institute (JGI-PGF)"/>
            <person name="Walter F."/>
            <person name="Albersmeier A."/>
            <person name="Kalinowski J."/>
            <person name="Ruckert C."/>
        </authorList>
    </citation>
    <scope>NUCLEOTIDE SEQUENCE</scope>
    <source>
        <strain evidence="1">CGMCC 4.7306</strain>
    </source>
</reference>
<evidence type="ECO:0000313" key="1">
    <source>
        <dbReference type="EMBL" id="GGL48847.1"/>
    </source>
</evidence>
<dbReference type="InterPro" id="IPR023393">
    <property type="entry name" value="START-like_dom_sf"/>
</dbReference>
<proteinExistence type="predicted"/>
<keyword evidence="2" id="KW-1185">Reference proteome</keyword>
<dbReference type="Proteomes" id="UP000613840">
    <property type="component" value="Unassembled WGS sequence"/>
</dbReference>
<dbReference type="SUPFAM" id="SSF55961">
    <property type="entry name" value="Bet v1-like"/>
    <property type="match status" value="1"/>
</dbReference>
<evidence type="ECO:0000313" key="2">
    <source>
        <dbReference type="Proteomes" id="UP000613840"/>
    </source>
</evidence>